<evidence type="ECO:0000256" key="1">
    <source>
        <dbReference type="SAM" id="Phobius"/>
    </source>
</evidence>
<evidence type="ECO:0000313" key="3">
    <source>
        <dbReference type="Proteomes" id="UP001223144"/>
    </source>
</evidence>
<reference evidence="2 3" key="1">
    <citation type="submission" date="2023-04" db="EMBL/GenBank/DDBJ databases">
        <title>Streptomyces chengmaiensis sp. nov. isolated from the stem of mangrove plant in Hainan.</title>
        <authorList>
            <person name="Huang X."/>
            <person name="Zhou S."/>
            <person name="Chu X."/>
            <person name="Xie Y."/>
            <person name="Lin Y."/>
        </authorList>
    </citation>
    <scope>NUCLEOTIDE SEQUENCE [LARGE SCALE GENOMIC DNA]</scope>
    <source>
        <strain evidence="2 3">HNM0663</strain>
    </source>
</reference>
<keyword evidence="3" id="KW-1185">Reference proteome</keyword>
<name>A0ABT6HZ16_9ACTN</name>
<evidence type="ECO:0000313" key="2">
    <source>
        <dbReference type="EMBL" id="MDH2393951.1"/>
    </source>
</evidence>
<feature type="transmembrane region" description="Helical" evidence="1">
    <location>
        <begin position="12"/>
        <end position="35"/>
    </location>
</feature>
<keyword evidence="1" id="KW-0472">Membrane</keyword>
<feature type="transmembrane region" description="Helical" evidence="1">
    <location>
        <begin position="47"/>
        <end position="67"/>
    </location>
</feature>
<dbReference type="RefSeq" id="WP_279933333.1">
    <property type="nucleotide sequence ID" value="NZ_JARWBG010000093.1"/>
</dbReference>
<keyword evidence="1" id="KW-1133">Transmembrane helix</keyword>
<protein>
    <submittedName>
        <fullName evidence="2">Mercury transporter</fullName>
    </submittedName>
</protein>
<gene>
    <name evidence="2" type="ORF">QCN29_35410</name>
</gene>
<organism evidence="2 3">
    <name type="scientific">Streptomyces chengmaiensis</name>
    <dbReference type="NCBI Taxonomy" id="3040919"/>
    <lineage>
        <taxon>Bacteria</taxon>
        <taxon>Bacillati</taxon>
        <taxon>Actinomycetota</taxon>
        <taxon>Actinomycetes</taxon>
        <taxon>Kitasatosporales</taxon>
        <taxon>Streptomycetaceae</taxon>
        <taxon>Streptomyces</taxon>
    </lineage>
</organism>
<sequence>MKPASRERSGLGGIAAVVGAGLVMVVCCAGLLLAAGGALGTAGGALANPWLITVGAVVVLAGTGYGLRSRGAGLEEFCTTVPAGPQPHEKVDPGGDVR</sequence>
<proteinExistence type="predicted"/>
<dbReference type="Proteomes" id="UP001223144">
    <property type="component" value="Unassembled WGS sequence"/>
</dbReference>
<dbReference type="EMBL" id="JARWBG010000093">
    <property type="protein sequence ID" value="MDH2393951.1"/>
    <property type="molecule type" value="Genomic_DNA"/>
</dbReference>
<comment type="caution">
    <text evidence="2">The sequence shown here is derived from an EMBL/GenBank/DDBJ whole genome shotgun (WGS) entry which is preliminary data.</text>
</comment>
<keyword evidence="1" id="KW-0812">Transmembrane</keyword>
<accession>A0ABT6HZ16</accession>